<evidence type="ECO:0008006" key="3">
    <source>
        <dbReference type="Google" id="ProtNLM"/>
    </source>
</evidence>
<dbReference type="AlphaFoldDB" id="A0A397JJ94"/>
<gene>
    <name evidence="1" type="ORF">Glove_33g89</name>
</gene>
<reference evidence="1 2" key="1">
    <citation type="submission" date="2018-08" db="EMBL/GenBank/DDBJ databases">
        <title>Genome and evolution of the arbuscular mycorrhizal fungus Diversispora epigaea (formerly Glomus versiforme) and its bacterial endosymbionts.</title>
        <authorList>
            <person name="Sun X."/>
            <person name="Fei Z."/>
            <person name="Harrison M."/>
        </authorList>
    </citation>
    <scope>NUCLEOTIDE SEQUENCE [LARGE SCALE GENOMIC DNA]</scope>
    <source>
        <strain evidence="1 2">IT104</strain>
    </source>
</reference>
<dbReference type="Proteomes" id="UP000266861">
    <property type="component" value="Unassembled WGS sequence"/>
</dbReference>
<keyword evidence="2" id="KW-1185">Reference proteome</keyword>
<protein>
    <recommendedName>
        <fullName evidence="3">Serine-threonine/tyrosine-protein kinase catalytic domain-containing protein</fullName>
    </recommendedName>
</protein>
<name>A0A397JJ94_9GLOM</name>
<proteinExistence type="predicted"/>
<organism evidence="1 2">
    <name type="scientific">Diversispora epigaea</name>
    <dbReference type="NCBI Taxonomy" id="1348612"/>
    <lineage>
        <taxon>Eukaryota</taxon>
        <taxon>Fungi</taxon>
        <taxon>Fungi incertae sedis</taxon>
        <taxon>Mucoromycota</taxon>
        <taxon>Glomeromycotina</taxon>
        <taxon>Glomeromycetes</taxon>
        <taxon>Diversisporales</taxon>
        <taxon>Diversisporaceae</taxon>
        <taxon>Diversispora</taxon>
    </lineage>
</organism>
<accession>A0A397JJ94</accession>
<sequence>MVDLKQYIILGGFIEIFRNGILKINNGKDMVKKCTKFASIQIYGITQDPETHLYMIVLDYVKDGNL</sequence>
<evidence type="ECO:0000313" key="1">
    <source>
        <dbReference type="EMBL" id="RHZ87657.1"/>
    </source>
</evidence>
<dbReference type="EMBL" id="PQFF01000031">
    <property type="protein sequence ID" value="RHZ87657.1"/>
    <property type="molecule type" value="Genomic_DNA"/>
</dbReference>
<comment type="caution">
    <text evidence="1">The sequence shown here is derived from an EMBL/GenBank/DDBJ whole genome shotgun (WGS) entry which is preliminary data.</text>
</comment>
<evidence type="ECO:0000313" key="2">
    <source>
        <dbReference type="Proteomes" id="UP000266861"/>
    </source>
</evidence>
<dbReference type="OrthoDB" id="2441719at2759"/>